<dbReference type="AlphaFoldDB" id="A0A4D4J2H4"/>
<feature type="region of interest" description="Disordered" evidence="2">
    <location>
        <begin position="81"/>
        <end position="104"/>
    </location>
</feature>
<dbReference type="SUPFAM" id="SSF140453">
    <property type="entry name" value="EsxAB dimer-like"/>
    <property type="match status" value="1"/>
</dbReference>
<protein>
    <recommendedName>
        <fullName evidence="1">ESAT-6-like protein</fullName>
    </recommendedName>
</protein>
<dbReference type="InterPro" id="IPR036689">
    <property type="entry name" value="ESAT-6-like_sf"/>
</dbReference>
<reference evidence="4" key="1">
    <citation type="submission" date="2019-04" db="EMBL/GenBank/DDBJ databases">
        <title>Draft genome sequence of Pseudonocardiaceae bacterium SL3-2-4.</title>
        <authorList>
            <person name="Ningsih F."/>
            <person name="Yokota A."/>
            <person name="Sakai Y."/>
            <person name="Nanatani K."/>
            <person name="Yabe S."/>
            <person name="Oetari A."/>
            <person name="Sjamsuridzal W."/>
        </authorList>
    </citation>
    <scope>NUCLEOTIDE SEQUENCE [LARGE SCALE GENOMIC DNA]</scope>
    <source>
        <strain evidence="4">SL3-2-4</strain>
    </source>
</reference>
<dbReference type="Pfam" id="PF06013">
    <property type="entry name" value="WXG100"/>
    <property type="match status" value="1"/>
</dbReference>
<accession>A0A4D4J2H4</accession>
<evidence type="ECO:0000313" key="4">
    <source>
        <dbReference type="Proteomes" id="UP000298860"/>
    </source>
</evidence>
<keyword evidence="4" id="KW-1185">Reference proteome</keyword>
<dbReference type="OrthoDB" id="4554345at2"/>
<dbReference type="RefSeq" id="WP_137812490.1">
    <property type="nucleotide sequence ID" value="NZ_BJFL01000003.1"/>
</dbReference>
<dbReference type="Proteomes" id="UP000298860">
    <property type="component" value="Unassembled WGS sequence"/>
</dbReference>
<comment type="caution">
    <text evidence="3">The sequence shown here is derived from an EMBL/GenBank/DDBJ whole genome shotgun (WGS) entry which is preliminary data.</text>
</comment>
<comment type="similarity">
    <text evidence="1">Belongs to the WXG100 family.</text>
</comment>
<evidence type="ECO:0000256" key="1">
    <source>
        <dbReference type="RuleBase" id="RU362001"/>
    </source>
</evidence>
<dbReference type="Gene3D" id="1.10.287.1060">
    <property type="entry name" value="ESAT-6-like"/>
    <property type="match status" value="1"/>
</dbReference>
<organism evidence="3 4">
    <name type="scientific">Gandjariella thermophila</name>
    <dbReference type="NCBI Taxonomy" id="1931992"/>
    <lineage>
        <taxon>Bacteria</taxon>
        <taxon>Bacillati</taxon>
        <taxon>Actinomycetota</taxon>
        <taxon>Actinomycetes</taxon>
        <taxon>Pseudonocardiales</taxon>
        <taxon>Pseudonocardiaceae</taxon>
        <taxon>Gandjariella</taxon>
    </lineage>
</organism>
<dbReference type="InterPro" id="IPR010310">
    <property type="entry name" value="T7SS_ESAT-6-like"/>
</dbReference>
<gene>
    <name evidence="3" type="ORF">GTS_09450</name>
</gene>
<feature type="compositionally biased region" description="Polar residues" evidence="2">
    <location>
        <begin position="92"/>
        <end position="104"/>
    </location>
</feature>
<proteinExistence type="inferred from homology"/>
<evidence type="ECO:0000313" key="3">
    <source>
        <dbReference type="EMBL" id="GDY29312.1"/>
    </source>
</evidence>
<dbReference type="NCBIfam" id="TIGR03930">
    <property type="entry name" value="WXG100_ESAT6"/>
    <property type="match status" value="1"/>
</dbReference>
<dbReference type="EMBL" id="BJFL01000003">
    <property type="protein sequence ID" value="GDY29312.1"/>
    <property type="molecule type" value="Genomic_DNA"/>
</dbReference>
<evidence type="ECO:0000256" key="2">
    <source>
        <dbReference type="SAM" id="MobiDB-lite"/>
    </source>
</evidence>
<name>A0A4D4J2H4_9PSEU</name>
<sequence>MAQGYQTGAPELLKAAQDINTTNDELQGMLNTLLGKLEPLQSAWQGQAATAFHTLLERYASDAKQLNDALQKIGEQVTGSAHTYTRQEEEQAQTLSKLTQALNP</sequence>